<evidence type="ECO:0000313" key="2">
    <source>
        <dbReference type="Proteomes" id="UP001196413"/>
    </source>
</evidence>
<dbReference type="EMBL" id="JAHQIW010001369">
    <property type="protein sequence ID" value="KAJ1352367.1"/>
    <property type="molecule type" value="Genomic_DNA"/>
</dbReference>
<dbReference type="Proteomes" id="UP001196413">
    <property type="component" value="Unassembled WGS sequence"/>
</dbReference>
<sequence>MMFAVSQLFASTPLLFHLIERKFVQGESWAPTTTLPETAETGEIEDFEKCRDGKRAIGECVAELCPGGYTCEENLCCSE</sequence>
<organism evidence="1 2">
    <name type="scientific">Parelaphostrongylus tenuis</name>
    <name type="common">Meningeal worm</name>
    <dbReference type="NCBI Taxonomy" id="148309"/>
    <lineage>
        <taxon>Eukaryota</taxon>
        <taxon>Metazoa</taxon>
        <taxon>Ecdysozoa</taxon>
        <taxon>Nematoda</taxon>
        <taxon>Chromadorea</taxon>
        <taxon>Rhabditida</taxon>
        <taxon>Rhabditina</taxon>
        <taxon>Rhabditomorpha</taxon>
        <taxon>Strongyloidea</taxon>
        <taxon>Metastrongylidae</taxon>
        <taxon>Parelaphostrongylus</taxon>
    </lineage>
</organism>
<comment type="caution">
    <text evidence="1">The sequence shown here is derived from an EMBL/GenBank/DDBJ whole genome shotgun (WGS) entry which is preliminary data.</text>
</comment>
<dbReference type="AlphaFoldDB" id="A0AAD5M548"/>
<proteinExistence type="predicted"/>
<name>A0AAD5M548_PARTN</name>
<gene>
    <name evidence="1" type="ORF">KIN20_008690</name>
</gene>
<accession>A0AAD5M548</accession>
<protein>
    <submittedName>
        <fullName evidence="1">Uncharacterized protein</fullName>
    </submittedName>
</protein>
<evidence type="ECO:0000313" key="1">
    <source>
        <dbReference type="EMBL" id="KAJ1352367.1"/>
    </source>
</evidence>
<reference evidence="1" key="1">
    <citation type="submission" date="2021-06" db="EMBL/GenBank/DDBJ databases">
        <title>Parelaphostrongylus tenuis whole genome reference sequence.</title>
        <authorList>
            <person name="Garwood T.J."/>
            <person name="Larsen P.A."/>
            <person name="Fountain-Jones N.M."/>
            <person name="Garbe J.R."/>
            <person name="Macchietto M.G."/>
            <person name="Kania S.A."/>
            <person name="Gerhold R.W."/>
            <person name="Richards J.E."/>
            <person name="Wolf T.M."/>
        </authorList>
    </citation>
    <scope>NUCLEOTIDE SEQUENCE</scope>
    <source>
        <strain evidence="1">MNPRO001-30</strain>
        <tissue evidence="1">Meninges</tissue>
    </source>
</reference>
<keyword evidence="2" id="KW-1185">Reference proteome</keyword>